<dbReference type="InterPro" id="IPR001680">
    <property type="entry name" value="WD40_rpt"/>
</dbReference>
<dbReference type="InterPro" id="IPR015943">
    <property type="entry name" value="WD40/YVTN_repeat-like_dom_sf"/>
</dbReference>
<dbReference type="InterPro" id="IPR011047">
    <property type="entry name" value="Quinoprotein_ADH-like_sf"/>
</dbReference>
<keyword evidence="3" id="KW-1185">Reference proteome</keyword>
<protein>
    <submittedName>
        <fullName evidence="2">DNA excision repair protein ERCC-8</fullName>
    </submittedName>
</protein>
<organism evidence="2 3">
    <name type="scientific">Holothuria leucospilota</name>
    <name type="common">Black long sea cucumber</name>
    <name type="synonym">Mertensiothuria leucospilota</name>
    <dbReference type="NCBI Taxonomy" id="206669"/>
    <lineage>
        <taxon>Eukaryota</taxon>
        <taxon>Metazoa</taxon>
        <taxon>Echinodermata</taxon>
        <taxon>Eleutherozoa</taxon>
        <taxon>Echinozoa</taxon>
        <taxon>Holothuroidea</taxon>
        <taxon>Aspidochirotacea</taxon>
        <taxon>Aspidochirotida</taxon>
        <taxon>Holothuriidae</taxon>
        <taxon>Holothuria</taxon>
    </lineage>
</organism>
<dbReference type="PROSITE" id="PS50082">
    <property type="entry name" value="WD_REPEATS_2"/>
    <property type="match status" value="1"/>
</dbReference>
<dbReference type="Proteomes" id="UP001152320">
    <property type="component" value="Chromosome 6"/>
</dbReference>
<dbReference type="PROSITE" id="PS50294">
    <property type="entry name" value="WD_REPEATS_REGION"/>
    <property type="match status" value="1"/>
</dbReference>
<comment type="caution">
    <text evidence="2">The sequence shown here is derived from an EMBL/GenBank/DDBJ whole genome shotgun (WGS) entry which is preliminary data.</text>
</comment>
<sequence length="185" mass="20581">MFVLLINFGKVVNDSGKSVKIACSVGSNPSAAFIPSTNDVDVYDLQNGEMVYDLKGHYHNVNCCTFHPHLQELYTGGNDSNVLVWEPDLGRHLDADEEEKDAKKDGVSSTMGIMLGAQYMWTGQQYCLNQQSVLLLIHGAVMKTIELILERKVILLQAGGKENKVRGQSSIQIVWNLQEKRANKN</sequence>
<reference evidence="2" key="1">
    <citation type="submission" date="2021-10" db="EMBL/GenBank/DDBJ databases">
        <title>Tropical sea cucumber genome reveals ecological adaptation and Cuvierian tubules defense mechanism.</title>
        <authorList>
            <person name="Chen T."/>
        </authorList>
    </citation>
    <scope>NUCLEOTIDE SEQUENCE</scope>
    <source>
        <strain evidence="2">Nanhai2018</strain>
        <tissue evidence="2">Muscle</tissue>
    </source>
</reference>
<dbReference type="GO" id="GO:0000109">
    <property type="term" value="C:nucleotide-excision repair complex"/>
    <property type="evidence" value="ECO:0007669"/>
    <property type="project" value="TreeGrafter"/>
</dbReference>
<dbReference type="Gene3D" id="2.130.10.10">
    <property type="entry name" value="YVTN repeat-like/Quinoprotein amine dehydrogenase"/>
    <property type="match status" value="1"/>
</dbReference>
<dbReference type="GO" id="GO:0000209">
    <property type="term" value="P:protein polyubiquitination"/>
    <property type="evidence" value="ECO:0007669"/>
    <property type="project" value="TreeGrafter"/>
</dbReference>
<name>A0A9Q1C9K0_HOLLE</name>
<dbReference type="GO" id="GO:0006283">
    <property type="term" value="P:transcription-coupled nucleotide-excision repair"/>
    <property type="evidence" value="ECO:0007669"/>
    <property type="project" value="InterPro"/>
</dbReference>
<dbReference type="SMART" id="SM00320">
    <property type="entry name" value="WD40"/>
    <property type="match status" value="1"/>
</dbReference>
<feature type="repeat" description="WD" evidence="1">
    <location>
        <begin position="54"/>
        <end position="86"/>
    </location>
</feature>
<dbReference type="AlphaFoldDB" id="A0A9Q1C9K0"/>
<keyword evidence="1" id="KW-0853">WD repeat</keyword>
<dbReference type="SUPFAM" id="SSF50998">
    <property type="entry name" value="Quinoprotein alcohol dehydrogenase-like"/>
    <property type="match status" value="1"/>
</dbReference>
<dbReference type="GO" id="GO:0031464">
    <property type="term" value="C:Cul4A-RING E3 ubiquitin ligase complex"/>
    <property type="evidence" value="ECO:0007669"/>
    <property type="project" value="TreeGrafter"/>
</dbReference>
<dbReference type="EMBL" id="JAIZAY010000006">
    <property type="protein sequence ID" value="KAJ8040870.1"/>
    <property type="molecule type" value="Genomic_DNA"/>
</dbReference>
<proteinExistence type="predicted"/>
<evidence type="ECO:0000313" key="3">
    <source>
        <dbReference type="Proteomes" id="UP001152320"/>
    </source>
</evidence>
<accession>A0A9Q1C9K0</accession>
<dbReference type="PANTHER" id="PTHR46202">
    <property type="entry name" value="DNA EXCISION REPAIR PROTEIN ERCC-8"/>
    <property type="match status" value="1"/>
</dbReference>
<dbReference type="PANTHER" id="PTHR46202:SF1">
    <property type="entry name" value="DNA EXCISION REPAIR PROTEIN ERCC-8"/>
    <property type="match status" value="1"/>
</dbReference>
<gene>
    <name evidence="2" type="ORF">HOLleu_15298</name>
</gene>
<dbReference type="InterPro" id="IPR042238">
    <property type="entry name" value="Rad28/ERCC8/Ckn1/ATCSA-1"/>
</dbReference>
<evidence type="ECO:0000313" key="2">
    <source>
        <dbReference type="EMBL" id="KAJ8040870.1"/>
    </source>
</evidence>
<dbReference type="Pfam" id="PF00400">
    <property type="entry name" value="WD40"/>
    <property type="match status" value="1"/>
</dbReference>
<evidence type="ECO:0000256" key="1">
    <source>
        <dbReference type="PROSITE-ProRule" id="PRU00221"/>
    </source>
</evidence>
<dbReference type="GO" id="GO:0043161">
    <property type="term" value="P:proteasome-mediated ubiquitin-dependent protein catabolic process"/>
    <property type="evidence" value="ECO:0007669"/>
    <property type="project" value="TreeGrafter"/>
</dbReference>
<dbReference type="OrthoDB" id="361494at2759"/>